<dbReference type="EMBL" id="LRGB01024965">
    <property type="protein sequence ID" value="KZR96428.1"/>
    <property type="molecule type" value="Genomic_DNA"/>
</dbReference>
<comment type="caution">
    <text evidence="2">The sequence shown here is derived from an EMBL/GenBank/DDBJ whole genome shotgun (WGS) entry which is preliminary data.</text>
</comment>
<proteinExistence type="predicted"/>
<keyword evidence="3" id="KW-1185">Reference proteome</keyword>
<dbReference type="Proteomes" id="UP000076858">
    <property type="component" value="Unassembled WGS sequence"/>
</dbReference>
<gene>
    <name evidence="2" type="ORF">APZ42_009238</name>
</gene>
<feature type="non-terminal residue" evidence="2">
    <location>
        <position position="64"/>
    </location>
</feature>
<name>A0A164E4U0_9CRUS</name>
<sequence>SRTTGHKSDKDATSNHPSLIVDSEEDVEDEGGVPVAFLGPDNNSWTDQNLSLKTILQHYAVYTD</sequence>
<evidence type="ECO:0000313" key="2">
    <source>
        <dbReference type="EMBL" id="KZR96428.1"/>
    </source>
</evidence>
<accession>A0A164E4U0</accession>
<reference evidence="2 3" key="1">
    <citation type="submission" date="2016-03" db="EMBL/GenBank/DDBJ databases">
        <title>EvidentialGene: Evidence-directed Construction of Genes on Genomes.</title>
        <authorList>
            <person name="Gilbert D.G."/>
            <person name="Choi J.-H."/>
            <person name="Mockaitis K."/>
            <person name="Colbourne J."/>
            <person name="Pfrender M."/>
        </authorList>
    </citation>
    <scope>NUCLEOTIDE SEQUENCE [LARGE SCALE GENOMIC DNA]</scope>
    <source>
        <strain evidence="2 3">Xinb3</strain>
        <tissue evidence="2">Complete organism</tissue>
    </source>
</reference>
<evidence type="ECO:0000256" key="1">
    <source>
        <dbReference type="SAM" id="MobiDB-lite"/>
    </source>
</evidence>
<organism evidence="2 3">
    <name type="scientific">Daphnia magna</name>
    <dbReference type="NCBI Taxonomy" id="35525"/>
    <lineage>
        <taxon>Eukaryota</taxon>
        <taxon>Metazoa</taxon>
        <taxon>Ecdysozoa</taxon>
        <taxon>Arthropoda</taxon>
        <taxon>Crustacea</taxon>
        <taxon>Branchiopoda</taxon>
        <taxon>Diplostraca</taxon>
        <taxon>Cladocera</taxon>
        <taxon>Anomopoda</taxon>
        <taxon>Daphniidae</taxon>
        <taxon>Daphnia</taxon>
    </lineage>
</organism>
<feature type="non-terminal residue" evidence="2">
    <location>
        <position position="1"/>
    </location>
</feature>
<evidence type="ECO:0000313" key="3">
    <source>
        <dbReference type="Proteomes" id="UP000076858"/>
    </source>
</evidence>
<feature type="compositionally biased region" description="Basic and acidic residues" evidence="1">
    <location>
        <begin position="1"/>
        <end position="13"/>
    </location>
</feature>
<feature type="region of interest" description="Disordered" evidence="1">
    <location>
        <begin position="1"/>
        <end position="30"/>
    </location>
</feature>
<protein>
    <submittedName>
        <fullName evidence="2">Uncharacterized protein</fullName>
    </submittedName>
</protein>
<dbReference type="AlphaFoldDB" id="A0A164E4U0"/>